<evidence type="ECO:0000256" key="2">
    <source>
        <dbReference type="ARBA" id="ARBA00022741"/>
    </source>
</evidence>
<dbReference type="Proteomes" id="UP000075420">
    <property type="component" value="Unassembled WGS sequence"/>
</dbReference>
<dbReference type="GO" id="GO:0004072">
    <property type="term" value="F:aspartate kinase activity"/>
    <property type="evidence" value="ECO:0007669"/>
    <property type="project" value="UniProtKB-EC"/>
</dbReference>
<dbReference type="EMBL" id="JELY01002780">
    <property type="protein sequence ID" value="KYF51592.1"/>
    <property type="molecule type" value="Genomic_DNA"/>
</dbReference>
<gene>
    <name evidence="6" type="ORF">BE08_23085</name>
</gene>
<keyword evidence="4" id="KW-0067">ATP-binding</keyword>
<dbReference type="Pfam" id="PF22468">
    <property type="entry name" value="ACT_9"/>
    <property type="match status" value="1"/>
</dbReference>
<evidence type="ECO:0000313" key="7">
    <source>
        <dbReference type="Proteomes" id="UP000075420"/>
    </source>
</evidence>
<evidence type="ECO:0000256" key="4">
    <source>
        <dbReference type="ARBA" id="ARBA00022840"/>
    </source>
</evidence>
<keyword evidence="3" id="KW-0808">Transferase</keyword>
<dbReference type="InterPro" id="IPR054352">
    <property type="entry name" value="ACT_Aspartokinase"/>
</dbReference>
<proteinExistence type="predicted"/>
<organism evidence="6 7">
    <name type="scientific">Sorangium cellulosum</name>
    <name type="common">Polyangium cellulosum</name>
    <dbReference type="NCBI Taxonomy" id="56"/>
    <lineage>
        <taxon>Bacteria</taxon>
        <taxon>Pseudomonadati</taxon>
        <taxon>Myxococcota</taxon>
        <taxon>Polyangia</taxon>
        <taxon>Polyangiales</taxon>
        <taxon>Polyangiaceae</taxon>
        <taxon>Sorangium</taxon>
    </lineage>
</organism>
<dbReference type="Gene3D" id="3.30.2130.10">
    <property type="entry name" value="VC0802-like"/>
    <property type="match status" value="1"/>
</dbReference>
<dbReference type="GO" id="GO:0005524">
    <property type="term" value="F:ATP binding"/>
    <property type="evidence" value="ECO:0007669"/>
    <property type="project" value="UniProtKB-KW"/>
</dbReference>
<sequence>MSLRDLSFGPGGGAFVLPLLNVPDWQGARRQLTALLPSLELVEGLASVSVVGDGLTATADPLARFLDVLERSGIAPRFTVAGPLRLGALVDAADAAAAQRVLHASFVEG</sequence>
<accession>A0A150P7C2</accession>
<dbReference type="EC" id="2.7.2.4" evidence="1"/>
<keyword evidence="3" id="KW-0418">Kinase</keyword>
<evidence type="ECO:0000313" key="6">
    <source>
        <dbReference type="EMBL" id="KYF51592.1"/>
    </source>
</evidence>
<dbReference type="SUPFAM" id="SSF55021">
    <property type="entry name" value="ACT-like"/>
    <property type="match status" value="1"/>
</dbReference>
<keyword evidence="2" id="KW-0547">Nucleotide-binding</keyword>
<name>A0A150P7C2_SORCE</name>
<evidence type="ECO:0000259" key="5">
    <source>
        <dbReference type="Pfam" id="PF22468"/>
    </source>
</evidence>
<evidence type="ECO:0000256" key="3">
    <source>
        <dbReference type="ARBA" id="ARBA00022777"/>
    </source>
</evidence>
<protein>
    <recommendedName>
        <fullName evidence="1">aspartate kinase</fullName>
        <ecNumber evidence="1">2.7.2.4</ecNumber>
    </recommendedName>
</protein>
<dbReference type="AlphaFoldDB" id="A0A150P7C2"/>
<feature type="domain" description="Aspartokinase ACT" evidence="5">
    <location>
        <begin position="48"/>
        <end position="106"/>
    </location>
</feature>
<evidence type="ECO:0000256" key="1">
    <source>
        <dbReference type="ARBA" id="ARBA00013059"/>
    </source>
</evidence>
<dbReference type="InterPro" id="IPR045865">
    <property type="entry name" value="ACT-like_dom_sf"/>
</dbReference>
<comment type="caution">
    <text evidence="6">The sequence shown here is derived from an EMBL/GenBank/DDBJ whole genome shotgun (WGS) entry which is preliminary data.</text>
</comment>
<reference evidence="6 7" key="1">
    <citation type="submission" date="2014-02" db="EMBL/GenBank/DDBJ databases">
        <title>The small core and large imbalanced accessory genome model reveals a collaborative survival strategy of Sorangium cellulosum strains in nature.</title>
        <authorList>
            <person name="Han K."/>
            <person name="Peng R."/>
            <person name="Blom J."/>
            <person name="Li Y.-Z."/>
        </authorList>
    </citation>
    <scope>NUCLEOTIDE SEQUENCE [LARGE SCALE GENOMIC DNA]</scope>
    <source>
        <strain evidence="6 7">So0157-25</strain>
    </source>
</reference>